<comment type="caution">
    <text evidence="12">The sequence shown here is derived from an EMBL/GenBank/DDBJ whole genome shotgun (WGS) entry which is preliminary data.</text>
</comment>
<gene>
    <name evidence="12" type="ORF">RBWH47_02932</name>
</gene>
<dbReference type="PANTHER" id="PTHR34573">
    <property type="entry name" value="VKC DOMAIN-CONTAINING PROTEIN"/>
    <property type="match status" value="1"/>
</dbReference>
<feature type="transmembrane region" description="Helical" evidence="10">
    <location>
        <begin position="177"/>
        <end position="196"/>
    </location>
</feature>
<sequence length="459" mass="49134">MIATVPALETDRLQHRSTSLKSTNSKLGLVPLSFFAATTTLAAIALLLSGYLAYVGFMSSQVVGCDGGLFNCDHVLTTRWAKIFGVPVSMLAVTLYLVVIVAIGFLRSGRDSFRRIASTVMMASAAVATTAAVWFISIQVFTIGHLCPYCLVVHACGVLLLALMLWQYPSAWIKTGYSMTVGVVAGVALIAVQAFTPAPQTFMIETNETLSTPVTTEPFAAPITVDGESKPNSETKSKADNFDAPVAMLFQPLWFATGMLQIEAGASANATPRLVPVSGGRKTLDARKWPVWGNVDGKYVIAEMFDYTCEHCRNTHRAVRDAKAQLGGDFGVVMLPVPLHRSCNDAATSNAPERADACEIAALAVSVWLIDPTKFTELHDWLFAQARTATEAKAQAETLVGKARLSQELAKGTAAKYIAKNIILYKDAGAGTVPKIIFPTTTLVGEVGSGSTIAEFARR</sequence>
<keyword evidence="8" id="KW-1015">Disulfide bond</keyword>
<dbReference type="Proteomes" id="UP000006222">
    <property type="component" value="Unassembled WGS sequence"/>
</dbReference>
<proteinExistence type="inferred from homology"/>
<dbReference type="GO" id="GO:0016020">
    <property type="term" value="C:membrane"/>
    <property type="evidence" value="ECO:0007669"/>
    <property type="project" value="UniProtKB-SubCell"/>
</dbReference>
<dbReference type="InterPro" id="IPR012932">
    <property type="entry name" value="VKOR"/>
</dbReference>
<evidence type="ECO:0000259" key="11">
    <source>
        <dbReference type="SMART" id="SM00756"/>
    </source>
</evidence>
<feature type="transmembrane region" description="Helical" evidence="10">
    <location>
        <begin position="83"/>
        <end position="106"/>
    </location>
</feature>
<dbReference type="SUPFAM" id="SSF52833">
    <property type="entry name" value="Thioredoxin-like"/>
    <property type="match status" value="1"/>
</dbReference>
<keyword evidence="3 10" id="KW-0812">Transmembrane</keyword>
<organism evidence="12 13">
    <name type="scientific">Rhodopirellula baltica WH47</name>
    <dbReference type="NCBI Taxonomy" id="991778"/>
    <lineage>
        <taxon>Bacteria</taxon>
        <taxon>Pseudomonadati</taxon>
        <taxon>Planctomycetota</taxon>
        <taxon>Planctomycetia</taxon>
        <taxon>Pirellulales</taxon>
        <taxon>Pirellulaceae</taxon>
        <taxon>Rhodopirellula</taxon>
    </lineage>
</organism>
<feature type="transmembrane region" description="Helical" evidence="10">
    <location>
        <begin position="29"/>
        <end position="54"/>
    </location>
</feature>
<feature type="transmembrane region" description="Helical" evidence="10">
    <location>
        <begin position="118"/>
        <end position="137"/>
    </location>
</feature>
<dbReference type="InterPro" id="IPR036249">
    <property type="entry name" value="Thioredoxin-like_sf"/>
</dbReference>
<dbReference type="InterPro" id="IPR017937">
    <property type="entry name" value="Thioredoxin_CS"/>
</dbReference>
<dbReference type="Gene3D" id="3.40.30.10">
    <property type="entry name" value="Glutaredoxin"/>
    <property type="match status" value="1"/>
</dbReference>
<dbReference type="InterPro" id="IPR038354">
    <property type="entry name" value="VKOR_sf"/>
</dbReference>
<evidence type="ECO:0000256" key="6">
    <source>
        <dbReference type="ARBA" id="ARBA00023002"/>
    </source>
</evidence>
<dbReference type="PROSITE" id="PS00194">
    <property type="entry name" value="THIOREDOXIN_1"/>
    <property type="match status" value="1"/>
</dbReference>
<evidence type="ECO:0000256" key="3">
    <source>
        <dbReference type="ARBA" id="ARBA00022692"/>
    </source>
</evidence>
<keyword evidence="4" id="KW-0874">Quinone</keyword>
<protein>
    <submittedName>
        <fullName evidence="12">Suppressor for copper-sensitivity C-like protein</fullName>
    </submittedName>
</protein>
<keyword evidence="7 10" id="KW-0472">Membrane</keyword>
<evidence type="ECO:0000313" key="13">
    <source>
        <dbReference type="Proteomes" id="UP000006222"/>
    </source>
</evidence>
<dbReference type="PATRIC" id="fig|991778.3.peg.6036"/>
<reference evidence="12 13" key="1">
    <citation type="journal article" date="2013" name="Mar. Genomics">
        <title>Expression of sulfatases in Rhodopirellula baltica and the diversity of sulfatases in the genus Rhodopirellula.</title>
        <authorList>
            <person name="Wegner C.E."/>
            <person name="Richter-Heitmann T."/>
            <person name="Klindworth A."/>
            <person name="Klockow C."/>
            <person name="Richter M."/>
            <person name="Achstetter T."/>
            <person name="Glockner F.O."/>
            <person name="Harder J."/>
        </authorList>
    </citation>
    <scope>NUCLEOTIDE SEQUENCE [LARGE SCALE GENOMIC DNA]</scope>
    <source>
        <strain evidence="12 13">WH47</strain>
    </source>
</reference>
<dbReference type="SMART" id="SM00756">
    <property type="entry name" value="VKc"/>
    <property type="match status" value="1"/>
</dbReference>
<dbReference type="RefSeq" id="WP_007329595.1">
    <property type="nucleotide sequence ID" value="NZ_AFAR01000293.1"/>
</dbReference>
<evidence type="ECO:0000256" key="9">
    <source>
        <dbReference type="ARBA" id="ARBA00023284"/>
    </source>
</evidence>
<dbReference type="CDD" id="cd10546">
    <property type="entry name" value="VKOR"/>
    <property type="match status" value="1"/>
</dbReference>
<comment type="subcellular location">
    <subcellularLocation>
        <location evidence="1">Membrane</location>
        <topology evidence="1">Multi-pass membrane protein</topology>
    </subcellularLocation>
</comment>
<name>F2B135_RHOBT</name>
<dbReference type="Pfam" id="PF07884">
    <property type="entry name" value="VKOR"/>
    <property type="match status" value="1"/>
</dbReference>
<evidence type="ECO:0000256" key="10">
    <source>
        <dbReference type="SAM" id="Phobius"/>
    </source>
</evidence>
<dbReference type="GO" id="GO:0048038">
    <property type="term" value="F:quinone binding"/>
    <property type="evidence" value="ECO:0007669"/>
    <property type="project" value="UniProtKB-KW"/>
</dbReference>
<keyword evidence="6" id="KW-0560">Oxidoreductase</keyword>
<dbReference type="AlphaFoldDB" id="F2B135"/>
<comment type="similarity">
    <text evidence="2">Belongs to the VKOR family.</text>
</comment>
<evidence type="ECO:0000256" key="8">
    <source>
        <dbReference type="ARBA" id="ARBA00023157"/>
    </source>
</evidence>
<evidence type="ECO:0000256" key="5">
    <source>
        <dbReference type="ARBA" id="ARBA00022989"/>
    </source>
</evidence>
<accession>F2B135</accession>
<keyword evidence="9" id="KW-0676">Redox-active center</keyword>
<evidence type="ECO:0000313" key="12">
    <source>
        <dbReference type="EMBL" id="EGF24387.1"/>
    </source>
</evidence>
<feature type="domain" description="Vitamin K epoxide reductase" evidence="11">
    <location>
        <begin position="31"/>
        <end position="168"/>
    </location>
</feature>
<evidence type="ECO:0000256" key="1">
    <source>
        <dbReference type="ARBA" id="ARBA00004141"/>
    </source>
</evidence>
<evidence type="ECO:0000256" key="4">
    <source>
        <dbReference type="ARBA" id="ARBA00022719"/>
    </source>
</evidence>
<keyword evidence="5 10" id="KW-1133">Transmembrane helix</keyword>
<feature type="transmembrane region" description="Helical" evidence="10">
    <location>
        <begin position="143"/>
        <end position="165"/>
    </location>
</feature>
<dbReference type="Gene3D" id="1.20.1440.130">
    <property type="entry name" value="VKOR domain"/>
    <property type="match status" value="1"/>
</dbReference>
<dbReference type="PANTHER" id="PTHR34573:SF1">
    <property type="entry name" value="VITAMIN K EPOXIDE REDUCTASE DOMAIN-CONTAINING PROTEIN"/>
    <property type="match status" value="1"/>
</dbReference>
<dbReference type="EMBL" id="AFAR01000293">
    <property type="protein sequence ID" value="EGF24387.1"/>
    <property type="molecule type" value="Genomic_DNA"/>
</dbReference>
<dbReference type="GO" id="GO:0016491">
    <property type="term" value="F:oxidoreductase activity"/>
    <property type="evidence" value="ECO:0007669"/>
    <property type="project" value="UniProtKB-KW"/>
</dbReference>
<evidence type="ECO:0000256" key="2">
    <source>
        <dbReference type="ARBA" id="ARBA00006214"/>
    </source>
</evidence>
<evidence type="ECO:0000256" key="7">
    <source>
        <dbReference type="ARBA" id="ARBA00023136"/>
    </source>
</evidence>